<dbReference type="EMBL" id="CP066007">
    <property type="protein sequence ID" value="QQB46453.1"/>
    <property type="molecule type" value="Genomic_DNA"/>
</dbReference>
<feature type="transmembrane region" description="Helical" evidence="1">
    <location>
        <begin position="58"/>
        <end position="75"/>
    </location>
</feature>
<dbReference type="Proteomes" id="UP000596145">
    <property type="component" value="Chromosome"/>
</dbReference>
<organism evidence="2 3">
    <name type="scientific">Corynebacterium glucuronolyticum</name>
    <dbReference type="NCBI Taxonomy" id="39791"/>
    <lineage>
        <taxon>Bacteria</taxon>
        <taxon>Bacillati</taxon>
        <taxon>Actinomycetota</taxon>
        <taxon>Actinomycetes</taxon>
        <taxon>Mycobacteriales</taxon>
        <taxon>Corynebacteriaceae</taxon>
        <taxon>Corynebacterium</taxon>
    </lineage>
</organism>
<feature type="transmembrane region" description="Helical" evidence="1">
    <location>
        <begin position="34"/>
        <end position="51"/>
    </location>
</feature>
<dbReference type="GeneID" id="92759243"/>
<evidence type="ECO:0000256" key="1">
    <source>
        <dbReference type="SAM" id="Phobius"/>
    </source>
</evidence>
<proteinExistence type="predicted"/>
<evidence type="ECO:0000313" key="3">
    <source>
        <dbReference type="Proteomes" id="UP000596145"/>
    </source>
</evidence>
<keyword evidence="1" id="KW-1133">Transmembrane helix</keyword>
<feature type="transmembrane region" description="Helical" evidence="1">
    <location>
        <begin position="81"/>
        <end position="100"/>
    </location>
</feature>
<sequence length="118" mass="13441">MKWAWIWFGCWTFLTVDGAIELLVDGSVHGIRYLTLAAGLVIWAVTMVRWLPRRLPLVALWKGSYTGFSIAYVVLALSVDAAWQVLAPFFMVIVVYLGILENDRYMDWLNKQDPTTAS</sequence>
<accession>A0A7T4EFH8</accession>
<keyword evidence="1" id="KW-0472">Membrane</keyword>
<keyword evidence="1" id="KW-0812">Transmembrane</keyword>
<name>A0A7T4EFH8_9CORY</name>
<protein>
    <submittedName>
        <fullName evidence="2">Uncharacterized protein</fullName>
    </submittedName>
</protein>
<evidence type="ECO:0000313" key="2">
    <source>
        <dbReference type="EMBL" id="QQB46453.1"/>
    </source>
</evidence>
<reference evidence="2 3" key="1">
    <citation type="submission" date="2020-12" db="EMBL/GenBank/DDBJ databases">
        <title>FDA dAtabase for Regulatory Grade micrObial Sequences (FDA-ARGOS): Supporting development and validation of Infectious Disease Dx tests.</title>
        <authorList>
            <person name="Sproer C."/>
            <person name="Gronow S."/>
            <person name="Severitt S."/>
            <person name="Schroder I."/>
            <person name="Tallon L."/>
            <person name="Sadzewicz L."/>
            <person name="Zhao X."/>
            <person name="Boylan J."/>
            <person name="Ott S."/>
            <person name="Bowen H."/>
            <person name="Vavikolanu K."/>
            <person name="Mehta A."/>
            <person name="Aluvathingal J."/>
            <person name="Nadendla S."/>
            <person name="Lowell S."/>
            <person name="Myers T."/>
            <person name="Yan Y."/>
            <person name="Sichtig H."/>
        </authorList>
    </citation>
    <scope>NUCLEOTIDE SEQUENCE [LARGE SCALE GENOMIC DNA]</scope>
    <source>
        <strain evidence="2 3">FDAARGOS_1053</strain>
    </source>
</reference>
<dbReference type="RefSeq" id="WP_005390523.1">
    <property type="nucleotide sequence ID" value="NZ_CP066007.1"/>
</dbReference>
<dbReference type="AlphaFoldDB" id="A0A7T4EFH8"/>
<gene>
    <name evidence="2" type="ORF">I6I10_00370</name>
</gene>